<sequence>MGLTQRVFNQNSLCTGIFLYFHDEFVRGPRPRFIPTLLLFKHGKLASRQMGALTLSELKQWLQSEGIALENLPAASLRTDAPWPAFYGDPPLHAFLAQRLRQHAASGAVVRASTPYWADERGTISATLAHHESMTVFERVTGLPTAFAVILESAPFLTPEQAEALFEVLTPDKDIWAVPLQWVRFLLSDACQPWSDWLRAPQLDALRKQWLALTDRYLSGQAVSERDWEPFRQYTSAWKAEQDATQELENALVDILAALSPAPVAASETWQTLRDPINVILWQIAQIDAGWTPAERAMPAKRDLWFKAQEDLMSDQAPTNEKFNAWQTKWQEENADFAAKEEAFYQTVDARLAVLEQPLQAHLLTLLRQSPRFLPPEDLD</sequence>
<dbReference type="AlphaFoldDB" id="A0A2K8QSF2"/>
<proteinExistence type="predicted"/>
<organism evidence="1 2">
    <name type="scientific">Dickeya fangzhongdai</name>
    <dbReference type="NCBI Taxonomy" id="1778540"/>
    <lineage>
        <taxon>Bacteria</taxon>
        <taxon>Pseudomonadati</taxon>
        <taxon>Pseudomonadota</taxon>
        <taxon>Gammaproteobacteria</taxon>
        <taxon>Enterobacterales</taxon>
        <taxon>Pectobacteriaceae</taxon>
        <taxon>Dickeya</taxon>
    </lineage>
</organism>
<dbReference type="SUPFAM" id="SSF52833">
    <property type="entry name" value="Thioredoxin-like"/>
    <property type="match status" value="1"/>
</dbReference>
<evidence type="ECO:0000313" key="1">
    <source>
        <dbReference type="EMBL" id="ATZ96025.1"/>
    </source>
</evidence>
<evidence type="ECO:0000313" key="2">
    <source>
        <dbReference type="Proteomes" id="UP000231901"/>
    </source>
</evidence>
<dbReference type="InterPro" id="IPR036249">
    <property type="entry name" value="Thioredoxin-like_sf"/>
</dbReference>
<dbReference type="CDD" id="cd02947">
    <property type="entry name" value="TRX_family"/>
    <property type="match status" value="1"/>
</dbReference>
<dbReference type="EMBL" id="CP025003">
    <property type="protein sequence ID" value="ATZ96025.1"/>
    <property type="molecule type" value="Genomic_DNA"/>
</dbReference>
<reference evidence="2" key="1">
    <citation type="journal article" date="2018" name="Genome Announc.">
        <title>Complete genome sequence of a Dickeya fangzhongdai type strain causing bleeding canker of pear tree trunks.</title>
        <authorList>
            <person name="Zhao Y."/>
            <person name="Tian Y."/>
            <person name="Li X."/>
            <person name="Hu B."/>
        </authorList>
    </citation>
    <scope>NUCLEOTIDE SEQUENCE [LARGE SCALE GENOMIC DNA]</scope>
    <source>
        <strain evidence="2">DSM 101947</strain>
    </source>
</reference>
<accession>A0A2K8QSF2</accession>
<protein>
    <submittedName>
        <fullName evidence="1">Thioredoxin</fullName>
    </submittedName>
</protein>
<gene>
    <name evidence="1" type="ORF">CVE23_19835</name>
</gene>
<name>A0A2K8QSF2_9GAMM</name>
<keyword evidence="2" id="KW-1185">Reference proteome</keyword>
<dbReference type="KEGG" id="dfn:CVE23_19835"/>
<dbReference type="Proteomes" id="UP000231901">
    <property type="component" value="Chromosome"/>
</dbReference>